<dbReference type="RefSeq" id="WP_301414130.1">
    <property type="nucleotide sequence ID" value="NZ_CP098023.1"/>
</dbReference>
<gene>
    <name evidence="2" type="ORF">M8T91_10575</name>
</gene>
<organism evidence="2 3">
    <name type="scientific">Microbulbifer spongiae</name>
    <dbReference type="NCBI Taxonomy" id="2944933"/>
    <lineage>
        <taxon>Bacteria</taxon>
        <taxon>Pseudomonadati</taxon>
        <taxon>Pseudomonadota</taxon>
        <taxon>Gammaproteobacteria</taxon>
        <taxon>Cellvibrionales</taxon>
        <taxon>Microbulbiferaceae</taxon>
        <taxon>Microbulbifer</taxon>
    </lineage>
</organism>
<dbReference type="EMBL" id="CP098023">
    <property type="protein sequence ID" value="WKD48379.1"/>
    <property type="molecule type" value="Genomic_DNA"/>
</dbReference>
<dbReference type="Proteomes" id="UP001321520">
    <property type="component" value="Chromosome"/>
</dbReference>
<proteinExistence type="predicted"/>
<feature type="signal peptide" evidence="1">
    <location>
        <begin position="1"/>
        <end position="23"/>
    </location>
</feature>
<evidence type="ECO:0008006" key="4">
    <source>
        <dbReference type="Google" id="ProtNLM"/>
    </source>
</evidence>
<reference evidence="2 3" key="1">
    <citation type="submission" date="2022-05" db="EMBL/GenBank/DDBJ databases">
        <title>Microbulbifer sp. nov., isolated from sponge.</title>
        <authorList>
            <person name="Gao L."/>
        </authorList>
    </citation>
    <scope>NUCLEOTIDE SEQUENCE [LARGE SCALE GENOMIC DNA]</scope>
    <source>
        <strain evidence="2 3">MI-G</strain>
    </source>
</reference>
<sequence length="371" mass="41161">MSKYILLKLCSLTLLLPMGQIHATPDRIGIGYDQLVDAFDAAWVRIVNSGEYRRIIQNFSEPISEVVDASDYIVNQSDCLPNPDVTPFPNRPRGRFAKILTSGEIRRGYVAGAPWFISAGASTSDWFNNGMLGSNILDDILKEILRIIAEHYETGTIEVVSVEIPFPFNTTSALQDGIFGTNLNAFSEAYEMLEFINQPGVTVDFIDQFNAKGGESENLRRLKGRRATCTIVSAGQFIHIPIGSSFSIESIDDLRAHPDVRICTGNLSTQTANQYFPENTVITKRQFDIKECYEAIRDGDADVFFNSLPINPPPESIGVFNAPRFKPSVDTKIVAGTPYWFKGKAVQCNAVLVPGPFEFGTFRECAKKYGI</sequence>
<name>A0ABY9EAC5_9GAMM</name>
<feature type="chain" id="PRO_5046134115" description="Solute-binding protein family 3/N-terminal domain-containing protein" evidence="1">
    <location>
        <begin position="24"/>
        <end position="371"/>
    </location>
</feature>
<evidence type="ECO:0000256" key="1">
    <source>
        <dbReference type="SAM" id="SignalP"/>
    </source>
</evidence>
<keyword evidence="1" id="KW-0732">Signal</keyword>
<protein>
    <recommendedName>
        <fullName evidence="4">Solute-binding protein family 3/N-terminal domain-containing protein</fullName>
    </recommendedName>
</protein>
<accession>A0ABY9EAC5</accession>
<keyword evidence="3" id="KW-1185">Reference proteome</keyword>
<evidence type="ECO:0000313" key="2">
    <source>
        <dbReference type="EMBL" id="WKD48379.1"/>
    </source>
</evidence>
<evidence type="ECO:0000313" key="3">
    <source>
        <dbReference type="Proteomes" id="UP001321520"/>
    </source>
</evidence>